<evidence type="ECO:0000256" key="1">
    <source>
        <dbReference type="SAM" id="SignalP"/>
    </source>
</evidence>
<comment type="caution">
    <text evidence="2">The sequence shown here is derived from an EMBL/GenBank/DDBJ whole genome shotgun (WGS) entry which is preliminary data.</text>
</comment>
<accession>A0ABV4AIL0</accession>
<dbReference type="EMBL" id="JBGCUO010000001">
    <property type="protein sequence ID" value="MEY1661591.1"/>
    <property type="molecule type" value="Genomic_DNA"/>
</dbReference>
<name>A0ABV4AIL0_9GAMM</name>
<keyword evidence="3" id="KW-1185">Reference proteome</keyword>
<dbReference type="RefSeq" id="WP_369454842.1">
    <property type="nucleotide sequence ID" value="NZ_JBGCUO010000001.1"/>
</dbReference>
<feature type="signal peptide" evidence="1">
    <location>
        <begin position="1"/>
        <end position="29"/>
    </location>
</feature>
<dbReference type="Proteomes" id="UP001562065">
    <property type="component" value="Unassembled WGS sequence"/>
</dbReference>
<protein>
    <submittedName>
        <fullName evidence="2">DUF3108 domain-containing protein</fullName>
    </submittedName>
</protein>
<evidence type="ECO:0000313" key="3">
    <source>
        <dbReference type="Proteomes" id="UP001562065"/>
    </source>
</evidence>
<reference evidence="2 3" key="1">
    <citation type="submission" date="2024-07" db="EMBL/GenBank/DDBJ databases">
        <authorList>
            <person name="Ren Q."/>
        </authorList>
    </citation>
    <scope>NUCLEOTIDE SEQUENCE [LARGE SCALE GENOMIC DNA]</scope>
    <source>
        <strain evidence="2 3">REN37</strain>
    </source>
</reference>
<evidence type="ECO:0000313" key="2">
    <source>
        <dbReference type="EMBL" id="MEY1661591.1"/>
    </source>
</evidence>
<feature type="chain" id="PRO_5046947815" evidence="1">
    <location>
        <begin position="30"/>
        <end position="271"/>
    </location>
</feature>
<dbReference type="Pfam" id="PF11306">
    <property type="entry name" value="DUF3108"/>
    <property type="match status" value="1"/>
</dbReference>
<proteinExistence type="predicted"/>
<keyword evidence="1" id="KW-0732">Signal</keyword>
<organism evidence="2 3">
    <name type="scientific">Isoalcanivorax beigongshangi</name>
    <dbReference type="NCBI Taxonomy" id="3238810"/>
    <lineage>
        <taxon>Bacteria</taxon>
        <taxon>Pseudomonadati</taxon>
        <taxon>Pseudomonadota</taxon>
        <taxon>Gammaproteobacteria</taxon>
        <taxon>Oceanospirillales</taxon>
        <taxon>Alcanivoracaceae</taxon>
        <taxon>Isoalcanivorax</taxon>
    </lineage>
</organism>
<sequence length="271" mass="30761">MTAFGPRMLRSLGPWATALMVTLAQPGVADSPDSPPPADAVITADAPATAAVLQPFTVNYRVNVSKIPTPIRATLTLTEAGDDQYRMGLAVKSMLMDNSEQSLFQWRNCQPHTLTYQHDFEGFRRERHHRMTFNWDTLRVSGHSSADDEGQDDFDYSITEDTLDELTMLLKARCIMQEGVSQYQLTSAYGKRLRTHFIHVVGEETMNTPLGRLRTIKFEKRRDQDSKRRTIFWLAPDLDYLLVRARHVEGTGLFGELKMTGYDGPYNALKK</sequence>
<gene>
    <name evidence="2" type="ORF">AB5I84_05440</name>
</gene>
<dbReference type="InterPro" id="IPR021457">
    <property type="entry name" value="DUF3108"/>
</dbReference>